<accession>S7T011</accession>
<dbReference type="PATRIC" id="fig|1121439.3.peg.2939"/>
<dbReference type="eggNOG" id="COG5416">
    <property type="taxonomic scope" value="Bacteria"/>
</dbReference>
<evidence type="ECO:0000256" key="6">
    <source>
        <dbReference type="SAM" id="Phobius"/>
    </source>
</evidence>
<keyword evidence="3 6" id="KW-1133">Transmembrane helix</keyword>
<protein>
    <recommendedName>
        <fullName evidence="7">Lipopolysaccharide assembly protein A domain-containing protein</fullName>
    </recommendedName>
</protein>
<proteinExistence type="predicted"/>
<dbReference type="RefSeq" id="WP_020888248.1">
    <property type="nucleotide sequence ID" value="NZ_ATHI01000032.1"/>
</dbReference>
<evidence type="ECO:0000313" key="8">
    <source>
        <dbReference type="EMBL" id="EPR30412.1"/>
    </source>
</evidence>
<dbReference type="EMBL" id="ATHI01000032">
    <property type="protein sequence ID" value="EPR30412.1"/>
    <property type="molecule type" value="Genomic_DNA"/>
</dbReference>
<dbReference type="Pfam" id="PF06305">
    <property type="entry name" value="LapA_dom"/>
    <property type="match status" value="1"/>
</dbReference>
<dbReference type="Proteomes" id="UP000014975">
    <property type="component" value="Unassembled WGS sequence"/>
</dbReference>
<evidence type="ECO:0000256" key="1">
    <source>
        <dbReference type="ARBA" id="ARBA00022475"/>
    </source>
</evidence>
<keyword evidence="9" id="KW-1185">Reference proteome</keyword>
<dbReference type="InterPro" id="IPR010445">
    <property type="entry name" value="LapA_dom"/>
</dbReference>
<evidence type="ECO:0000259" key="7">
    <source>
        <dbReference type="Pfam" id="PF06305"/>
    </source>
</evidence>
<comment type="caution">
    <text evidence="8">The sequence shown here is derived from an EMBL/GenBank/DDBJ whole genome shotgun (WGS) entry which is preliminary data.</text>
</comment>
<dbReference type="OrthoDB" id="5465169at2"/>
<keyword evidence="1" id="KW-1003">Cell membrane</keyword>
<evidence type="ECO:0000256" key="2">
    <source>
        <dbReference type="ARBA" id="ARBA00022692"/>
    </source>
</evidence>
<keyword evidence="4 6" id="KW-0472">Membrane</keyword>
<feature type="region of interest" description="Disordered" evidence="5">
    <location>
        <begin position="83"/>
        <end position="122"/>
    </location>
</feature>
<evidence type="ECO:0000313" key="9">
    <source>
        <dbReference type="Proteomes" id="UP000014975"/>
    </source>
</evidence>
<evidence type="ECO:0000256" key="4">
    <source>
        <dbReference type="ARBA" id="ARBA00023136"/>
    </source>
</evidence>
<keyword evidence="2 6" id="KW-0812">Transmembrane</keyword>
<dbReference type="GO" id="GO:0005886">
    <property type="term" value="C:plasma membrane"/>
    <property type="evidence" value="ECO:0007669"/>
    <property type="project" value="InterPro"/>
</dbReference>
<sequence>MRYIKVLFMAVAFVIAMIFFIQNTPVFSEIIQLKLEIFDWRWTSLEMPIYLVVLIAFLAGAVLATIYFFFEKVRLASQLRAANSKNRKLEDEVRTLRSEKEQAGAAPTTYGSGTEESQSTAS</sequence>
<evidence type="ECO:0000256" key="3">
    <source>
        <dbReference type="ARBA" id="ARBA00022989"/>
    </source>
</evidence>
<feature type="compositionally biased region" description="Polar residues" evidence="5">
    <location>
        <begin position="109"/>
        <end position="122"/>
    </location>
</feature>
<dbReference type="AlphaFoldDB" id="S7T011"/>
<feature type="transmembrane region" description="Helical" evidence="6">
    <location>
        <begin position="47"/>
        <end position="70"/>
    </location>
</feature>
<evidence type="ECO:0000256" key="5">
    <source>
        <dbReference type="SAM" id="MobiDB-lite"/>
    </source>
</evidence>
<organism evidence="8 9">
    <name type="scientific">Alkalidesulfovibrio alkalitolerans DSM 16529</name>
    <dbReference type="NCBI Taxonomy" id="1121439"/>
    <lineage>
        <taxon>Bacteria</taxon>
        <taxon>Pseudomonadati</taxon>
        <taxon>Thermodesulfobacteriota</taxon>
        <taxon>Desulfovibrionia</taxon>
        <taxon>Desulfovibrionales</taxon>
        <taxon>Desulfovibrionaceae</taxon>
        <taxon>Alkalidesulfovibrio</taxon>
    </lineage>
</organism>
<feature type="domain" description="Lipopolysaccharide assembly protein A" evidence="7">
    <location>
        <begin position="42"/>
        <end position="93"/>
    </location>
</feature>
<feature type="compositionally biased region" description="Basic and acidic residues" evidence="5">
    <location>
        <begin position="87"/>
        <end position="102"/>
    </location>
</feature>
<reference evidence="8 9" key="1">
    <citation type="journal article" date="2013" name="Genome Announc.">
        <title>Draft genome sequences for three mercury-methylating, sulfate-reducing bacteria.</title>
        <authorList>
            <person name="Brown S.D."/>
            <person name="Hurt R.A.Jr."/>
            <person name="Gilmour C.C."/>
            <person name="Elias D.A."/>
        </authorList>
    </citation>
    <scope>NUCLEOTIDE SEQUENCE [LARGE SCALE GENOMIC DNA]</scope>
    <source>
        <strain evidence="8 9">DSM 16529</strain>
    </source>
</reference>
<dbReference type="STRING" id="1121439.dsat_1552"/>
<name>S7T011_9BACT</name>
<gene>
    <name evidence="8" type="ORF">dsat_1552</name>
</gene>